<proteinExistence type="predicted"/>
<comment type="caution">
    <text evidence="1">The sequence shown here is derived from an EMBL/GenBank/DDBJ whole genome shotgun (WGS) entry which is preliminary data.</text>
</comment>
<dbReference type="EMBL" id="SSTG01000170">
    <property type="protein sequence ID" value="THG43864.1"/>
    <property type="molecule type" value="Genomic_DNA"/>
</dbReference>
<evidence type="ECO:0000313" key="1">
    <source>
        <dbReference type="EMBL" id="THG43864.1"/>
    </source>
</evidence>
<dbReference type="Proteomes" id="UP000305401">
    <property type="component" value="Unassembled WGS sequence"/>
</dbReference>
<accession>A0AC61S3K0</accession>
<reference evidence="1" key="1">
    <citation type="submission" date="2019-04" db="EMBL/GenBank/DDBJ databases">
        <title>Microbes associate with the intestines of laboratory mice.</title>
        <authorList>
            <person name="Navarre W."/>
            <person name="Wong E."/>
            <person name="Huang K.C."/>
            <person name="Tropini C."/>
            <person name="Ng K."/>
            <person name="Yu B."/>
        </authorList>
    </citation>
    <scope>NUCLEOTIDE SEQUENCE</scope>
    <source>
        <strain evidence="1">NM86_A22</strain>
    </source>
</reference>
<name>A0AC61S3K0_9BACT</name>
<keyword evidence="2" id="KW-1185">Reference proteome</keyword>
<gene>
    <name evidence="1" type="ORF">E5990_09905</name>
</gene>
<sequence length="66" mass="7723">MKRYQYTLVYERENGFVGVFILGGRDKQSAVSRARQWMQDNGIRSARLSITGMRPSDIEEVIWIEL</sequence>
<organism evidence="1 2">
    <name type="scientific">Muribaculum caecicola</name>
    <dbReference type="NCBI Taxonomy" id="3038144"/>
    <lineage>
        <taxon>Bacteria</taxon>
        <taxon>Pseudomonadati</taxon>
        <taxon>Bacteroidota</taxon>
        <taxon>Bacteroidia</taxon>
        <taxon>Bacteroidales</taxon>
        <taxon>Muribaculaceae</taxon>
        <taxon>Muribaculum</taxon>
    </lineage>
</organism>
<protein>
    <submittedName>
        <fullName evidence="1">Uncharacterized protein</fullName>
    </submittedName>
</protein>
<evidence type="ECO:0000313" key="2">
    <source>
        <dbReference type="Proteomes" id="UP000305401"/>
    </source>
</evidence>